<comment type="caution">
    <text evidence="7">The sequence shown here is derived from an EMBL/GenBank/DDBJ whole genome shotgun (WGS) entry which is preliminary data.</text>
</comment>
<comment type="subcellular location">
    <subcellularLocation>
        <location evidence="1">Membrane</location>
        <topology evidence="1">Single-pass membrane protein</topology>
    </subcellularLocation>
</comment>
<gene>
    <name evidence="7" type="ORF">GON04_21935</name>
</gene>
<dbReference type="PANTHER" id="PTHR36985">
    <property type="entry name" value="TRANSLOCATION AND ASSEMBLY MODULE SUBUNIT TAMB"/>
    <property type="match status" value="1"/>
</dbReference>
<proteinExistence type="predicted"/>
<evidence type="ECO:0000256" key="1">
    <source>
        <dbReference type="ARBA" id="ARBA00004167"/>
    </source>
</evidence>
<evidence type="ECO:0000313" key="7">
    <source>
        <dbReference type="EMBL" id="MVQ32133.1"/>
    </source>
</evidence>
<dbReference type="Proteomes" id="UP000469385">
    <property type="component" value="Unassembled WGS sequence"/>
</dbReference>
<dbReference type="GO" id="GO:0009306">
    <property type="term" value="P:protein secretion"/>
    <property type="evidence" value="ECO:0007669"/>
    <property type="project" value="InterPro"/>
</dbReference>
<evidence type="ECO:0000256" key="4">
    <source>
        <dbReference type="ARBA" id="ARBA00023136"/>
    </source>
</evidence>
<dbReference type="InterPro" id="IPR007452">
    <property type="entry name" value="TamB_C"/>
</dbReference>
<evidence type="ECO:0000259" key="6">
    <source>
        <dbReference type="Pfam" id="PF04357"/>
    </source>
</evidence>
<dbReference type="Pfam" id="PF04357">
    <property type="entry name" value="TamB"/>
    <property type="match status" value="1"/>
</dbReference>
<keyword evidence="8" id="KW-1185">Reference proteome</keyword>
<feature type="domain" description="Translocation and assembly module TamB C-terminal" evidence="6">
    <location>
        <begin position="902"/>
        <end position="1242"/>
    </location>
</feature>
<dbReference type="RefSeq" id="WP_198349388.1">
    <property type="nucleotide sequence ID" value="NZ_WSEL01000009.1"/>
</dbReference>
<organism evidence="7 8">
    <name type="scientific">Ramlibacter pinisoli</name>
    <dbReference type="NCBI Taxonomy" id="2682844"/>
    <lineage>
        <taxon>Bacteria</taxon>
        <taxon>Pseudomonadati</taxon>
        <taxon>Pseudomonadota</taxon>
        <taxon>Betaproteobacteria</taxon>
        <taxon>Burkholderiales</taxon>
        <taxon>Comamonadaceae</taxon>
        <taxon>Ramlibacter</taxon>
    </lineage>
</organism>
<name>A0A6N8J1H3_9BURK</name>
<reference evidence="7 8" key="1">
    <citation type="submission" date="2019-12" db="EMBL/GenBank/DDBJ databases">
        <authorList>
            <person name="Huq M.A."/>
        </authorList>
    </citation>
    <scope>NUCLEOTIDE SEQUENCE [LARGE SCALE GENOMIC DNA]</scope>
    <source>
        <strain evidence="7 8">MAH-25</strain>
    </source>
</reference>
<sequence length="1243" mass="130715">MKERRVRVLRWLLGTLFGLVLLVLAVAAALWLWSGTEGSARFVLEQVARRQPLVVEGVRGDLRHGLQADRVAWQQDGLAAEARQVELAWQPLALLQGVLRLDRLTAAVVRIEDRRPPSGTRPQPPASVALPIQVAIGELALGRLEWAGPPEVALLEVSAGYSWDGTEHHLALRNLRVFDGHYRGDVRLGAGEGLPLLASLQGRIVAPVPGGKAPLPLVFDATASGPLAGFDAQLRVQGEPGSAAAAGTRLVANARVTPFAELPVATAQAELQGLDAGALWPQAPTTSLSGRVSVRPQGTETWVISADLRNALPGPWDKRRAPVERLRLEGDWRSPGTVLVRELDARVGGGRLQARGQWQGEAAWQVDGTLTGVHPAALHGMLSALPLSGRATVRANGPAITFDTTLEAPDAAPPATNGLAAAAGPLEVRSLAAKGRWAGGELSLQTLVARTADARLDAALDLRPSRRSGRGRIDLEAPGMRVRGVGSLAPGSGGGTMRLSATAIGQAQRWLQKLPGLPPAIGALALDGRAEVQLGWQGGWDDPTVQATATVPLLTAPGAPGQPAAWAVRDLQAKVDGRLADARLELRAKAQQATREATVELAGRGGRRGADAWQGEVASLQLAASDSALGKGVWRLVLRRPVALRWAASQLDLDAGEAGLVAPAAPGTPPEASLAWDPLRWRAGQLRTAGRLSGVPLAWLQLFAGAQLAGTTLGGDMVVDAQWDAQLADTLRLRASVVRARGDLSVLAETADGHPARVQAGVREARLTLDSEGDAVTLALRWDSERAGSADARLVTRLARSDNAWTWPQDAPLSGTVHAQLPRLGVWSLLAPPGWRLRGSLAADISVAGTRGEPALSGSLRADDVALRSVVDGVALQDGRLRARLEAHRLVVDELVLRGAGDDGGTLSGSGEANWSGGSPQVAVTARLERLRASSRGDRELTLSGTIAAGVDAEAAQVRGDLRIDRARITLPDEATPRLGQDVAVRNLPPGVALGPQRRTPEAAAEGGARKLTLAVNLDFGDDFRVTGKGISTRLAGALVVSGASLAEPQMVGQVRTVGGEYQAYGQRLDIERGVLRFTGPADNPALDVLAIRPHLIQKVGVQVTGTAQLPFVRLYADPDLPEAEKLAWLVLGRPAASGGAEAAVLQSAALALLERRAGGGTGRGPAQLLGLDEVGIRRDAAEGPAVTLGKRIGRNLYASYERSLSTALGSLYLYYELSRRVQVRAEAGERGALDLIFTFQYD</sequence>
<keyword evidence="4 5" id="KW-0472">Membrane</keyword>
<protein>
    <submittedName>
        <fullName evidence="7">DUF490 domain-containing protein</fullName>
    </submittedName>
</protein>
<evidence type="ECO:0000256" key="2">
    <source>
        <dbReference type="ARBA" id="ARBA00022692"/>
    </source>
</evidence>
<keyword evidence="3 5" id="KW-1133">Transmembrane helix</keyword>
<keyword evidence="2 5" id="KW-0812">Transmembrane</keyword>
<evidence type="ECO:0000313" key="8">
    <source>
        <dbReference type="Proteomes" id="UP000469385"/>
    </source>
</evidence>
<dbReference type="GO" id="GO:0005886">
    <property type="term" value="C:plasma membrane"/>
    <property type="evidence" value="ECO:0007669"/>
    <property type="project" value="InterPro"/>
</dbReference>
<evidence type="ECO:0000256" key="3">
    <source>
        <dbReference type="ARBA" id="ARBA00022989"/>
    </source>
</evidence>
<dbReference type="AlphaFoldDB" id="A0A6N8J1H3"/>
<dbReference type="PANTHER" id="PTHR36985:SF1">
    <property type="entry name" value="TRANSLOCATION AND ASSEMBLY MODULE SUBUNIT TAMB"/>
    <property type="match status" value="1"/>
</dbReference>
<dbReference type="GO" id="GO:0097347">
    <property type="term" value="C:TAM protein secretion complex"/>
    <property type="evidence" value="ECO:0007669"/>
    <property type="project" value="TreeGrafter"/>
</dbReference>
<feature type="transmembrane region" description="Helical" evidence="5">
    <location>
        <begin position="12"/>
        <end position="33"/>
    </location>
</feature>
<accession>A0A6N8J1H3</accession>
<evidence type="ECO:0000256" key="5">
    <source>
        <dbReference type="SAM" id="Phobius"/>
    </source>
</evidence>
<dbReference type="EMBL" id="WSEL01000009">
    <property type="protein sequence ID" value="MVQ32133.1"/>
    <property type="molecule type" value="Genomic_DNA"/>
</dbReference>